<dbReference type="Pfam" id="PF13359">
    <property type="entry name" value="DDE_Tnp_4"/>
    <property type="match status" value="1"/>
</dbReference>
<proteinExistence type="predicted"/>
<dbReference type="OrthoDB" id="5401177at2759"/>
<dbReference type="STRING" id="1336337.A0A3N4JTX5"/>
<accession>A0A3N4JTX5</accession>
<protein>
    <recommendedName>
        <fullName evidence="3">DDE Tnp4 domain-containing protein</fullName>
    </recommendedName>
</protein>
<dbReference type="EMBL" id="ML120380">
    <property type="protein sequence ID" value="RPB00469.1"/>
    <property type="molecule type" value="Genomic_DNA"/>
</dbReference>
<evidence type="ECO:0000256" key="2">
    <source>
        <dbReference type="ARBA" id="ARBA00022723"/>
    </source>
</evidence>
<organism evidence="4 5">
    <name type="scientific">Choiromyces venosus 120613-1</name>
    <dbReference type="NCBI Taxonomy" id="1336337"/>
    <lineage>
        <taxon>Eukaryota</taxon>
        <taxon>Fungi</taxon>
        <taxon>Dikarya</taxon>
        <taxon>Ascomycota</taxon>
        <taxon>Pezizomycotina</taxon>
        <taxon>Pezizomycetes</taxon>
        <taxon>Pezizales</taxon>
        <taxon>Tuberaceae</taxon>
        <taxon>Choiromyces</taxon>
    </lineage>
</organism>
<gene>
    <name evidence="4" type="ORF">L873DRAFT_1680637</name>
</gene>
<evidence type="ECO:0000259" key="3">
    <source>
        <dbReference type="Pfam" id="PF13359"/>
    </source>
</evidence>
<sequence>KCKHCLKYHAIVTPDSLISHLFKPVYGRRNDAFLWHESGLLPILQLHARSPNSTPLQLYGNSAYSINTVLLSPY</sequence>
<reference evidence="4 5" key="1">
    <citation type="journal article" date="2018" name="Nat. Ecol. Evol.">
        <title>Pezizomycetes genomes reveal the molecular basis of ectomycorrhizal truffle lifestyle.</title>
        <authorList>
            <person name="Murat C."/>
            <person name="Payen T."/>
            <person name="Noel B."/>
            <person name="Kuo A."/>
            <person name="Morin E."/>
            <person name="Chen J."/>
            <person name="Kohler A."/>
            <person name="Krizsan K."/>
            <person name="Balestrini R."/>
            <person name="Da Silva C."/>
            <person name="Montanini B."/>
            <person name="Hainaut M."/>
            <person name="Levati E."/>
            <person name="Barry K.W."/>
            <person name="Belfiori B."/>
            <person name="Cichocki N."/>
            <person name="Clum A."/>
            <person name="Dockter R.B."/>
            <person name="Fauchery L."/>
            <person name="Guy J."/>
            <person name="Iotti M."/>
            <person name="Le Tacon F."/>
            <person name="Lindquist E.A."/>
            <person name="Lipzen A."/>
            <person name="Malagnac F."/>
            <person name="Mello A."/>
            <person name="Molinier V."/>
            <person name="Miyauchi S."/>
            <person name="Poulain J."/>
            <person name="Riccioni C."/>
            <person name="Rubini A."/>
            <person name="Sitrit Y."/>
            <person name="Splivallo R."/>
            <person name="Traeger S."/>
            <person name="Wang M."/>
            <person name="Zifcakova L."/>
            <person name="Wipf D."/>
            <person name="Zambonelli A."/>
            <person name="Paolocci F."/>
            <person name="Nowrousian M."/>
            <person name="Ottonello S."/>
            <person name="Baldrian P."/>
            <person name="Spatafora J.W."/>
            <person name="Henrissat B."/>
            <person name="Nagy L.G."/>
            <person name="Aury J.M."/>
            <person name="Wincker P."/>
            <person name="Grigoriev I.V."/>
            <person name="Bonfante P."/>
            <person name="Martin F.M."/>
        </authorList>
    </citation>
    <scope>NUCLEOTIDE SEQUENCE [LARGE SCALE GENOMIC DNA]</scope>
    <source>
        <strain evidence="4 5">120613-1</strain>
    </source>
</reference>
<dbReference type="GO" id="GO:0046872">
    <property type="term" value="F:metal ion binding"/>
    <property type="evidence" value="ECO:0007669"/>
    <property type="project" value="UniProtKB-KW"/>
</dbReference>
<feature type="non-terminal residue" evidence="4">
    <location>
        <position position="1"/>
    </location>
</feature>
<feature type="domain" description="DDE Tnp4" evidence="3">
    <location>
        <begin position="2"/>
        <end position="73"/>
    </location>
</feature>
<comment type="cofactor">
    <cofactor evidence="1">
        <name>a divalent metal cation</name>
        <dbReference type="ChEBI" id="CHEBI:60240"/>
    </cofactor>
</comment>
<keyword evidence="5" id="KW-1185">Reference proteome</keyword>
<dbReference type="Proteomes" id="UP000276215">
    <property type="component" value="Unassembled WGS sequence"/>
</dbReference>
<evidence type="ECO:0000313" key="4">
    <source>
        <dbReference type="EMBL" id="RPB00469.1"/>
    </source>
</evidence>
<evidence type="ECO:0000313" key="5">
    <source>
        <dbReference type="Proteomes" id="UP000276215"/>
    </source>
</evidence>
<name>A0A3N4JTX5_9PEZI</name>
<keyword evidence="2" id="KW-0479">Metal-binding</keyword>
<evidence type="ECO:0000256" key="1">
    <source>
        <dbReference type="ARBA" id="ARBA00001968"/>
    </source>
</evidence>
<dbReference type="InterPro" id="IPR027806">
    <property type="entry name" value="HARBI1_dom"/>
</dbReference>
<dbReference type="AlphaFoldDB" id="A0A3N4JTX5"/>